<evidence type="ECO:0000313" key="3">
    <source>
        <dbReference type="Proteomes" id="UP000054097"/>
    </source>
</evidence>
<gene>
    <name evidence="2" type="ORF">M408DRAFT_20559</name>
</gene>
<dbReference type="AlphaFoldDB" id="A0A0C3B5X8"/>
<name>A0A0C3B5X8_SERVB</name>
<organism evidence="2 3">
    <name type="scientific">Serendipita vermifera MAFF 305830</name>
    <dbReference type="NCBI Taxonomy" id="933852"/>
    <lineage>
        <taxon>Eukaryota</taxon>
        <taxon>Fungi</taxon>
        <taxon>Dikarya</taxon>
        <taxon>Basidiomycota</taxon>
        <taxon>Agaricomycotina</taxon>
        <taxon>Agaricomycetes</taxon>
        <taxon>Sebacinales</taxon>
        <taxon>Serendipitaceae</taxon>
        <taxon>Serendipita</taxon>
    </lineage>
</organism>
<feature type="compositionally biased region" description="Acidic residues" evidence="1">
    <location>
        <begin position="93"/>
        <end position="106"/>
    </location>
</feature>
<protein>
    <recommendedName>
        <fullName evidence="4">EKC/KEOPS complex subunit GON7</fullName>
    </recommendedName>
</protein>
<sequence length="106" mass="11696">MSSERKITVHYSLKVPKGIDTPVSKSNQPIPAENTISFSAGDQSQFDYKKVLAAIQEAKTVTGQDTLTPWRDAVGDAEKGKDAKPSKSKANQEPDEEDEDEEEKEE</sequence>
<feature type="region of interest" description="Disordered" evidence="1">
    <location>
        <begin position="60"/>
        <end position="106"/>
    </location>
</feature>
<evidence type="ECO:0000256" key="1">
    <source>
        <dbReference type="SAM" id="MobiDB-lite"/>
    </source>
</evidence>
<keyword evidence="3" id="KW-1185">Reference proteome</keyword>
<reference evidence="3" key="2">
    <citation type="submission" date="2015-01" db="EMBL/GenBank/DDBJ databases">
        <title>Evolutionary Origins and Diversification of the Mycorrhizal Mutualists.</title>
        <authorList>
            <consortium name="DOE Joint Genome Institute"/>
            <consortium name="Mycorrhizal Genomics Consortium"/>
            <person name="Kohler A."/>
            <person name="Kuo A."/>
            <person name="Nagy L.G."/>
            <person name="Floudas D."/>
            <person name="Copeland A."/>
            <person name="Barry K.W."/>
            <person name="Cichocki N."/>
            <person name="Veneault-Fourrey C."/>
            <person name="LaButti K."/>
            <person name="Lindquist E.A."/>
            <person name="Lipzen A."/>
            <person name="Lundell T."/>
            <person name="Morin E."/>
            <person name="Murat C."/>
            <person name="Riley R."/>
            <person name="Ohm R."/>
            <person name="Sun H."/>
            <person name="Tunlid A."/>
            <person name="Henrissat B."/>
            <person name="Grigoriev I.V."/>
            <person name="Hibbett D.S."/>
            <person name="Martin F."/>
        </authorList>
    </citation>
    <scope>NUCLEOTIDE SEQUENCE [LARGE SCALE GENOMIC DNA]</scope>
    <source>
        <strain evidence="3">MAFF 305830</strain>
    </source>
</reference>
<reference evidence="2 3" key="1">
    <citation type="submission" date="2014-04" db="EMBL/GenBank/DDBJ databases">
        <authorList>
            <consortium name="DOE Joint Genome Institute"/>
            <person name="Kuo A."/>
            <person name="Zuccaro A."/>
            <person name="Kohler A."/>
            <person name="Nagy L.G."/>
            <person name="Floudas D."/>
            <person name="Copeland A."/>
            <person name="Barry K.W."/>
            <person name="Cichocki N."/>
            <person name="Veneault-Fourrey C."/>
            <person name="LaButti K."/>
            <person name="Lindquist E.A."/>
            <person name="Lipzen A."/>
            <person name="Lundell T."/>
            <person name="Morin E."/>
            <person name="Murat C."/>
            <person name="Sun H."/>
            <person name="Tunlid A."/>
            <person name="Henrissat B."/>
            <person name="Grigoriev I.V."/>
            <person name="Hibbett D.S."/>
            <person name="Martin F."/>
            <person name="Nordberg H.P."/>
            <person name="Cantor M.N."/>
            <person name="Hua S.X."/>
        </authorList>
    </citation>
    <scope>NUCLEOTIDE SEQUENCE [LARGE SCALE GENOMIC DNA]</scope>
    <source>
        <strain evidence="2 3">MAFF 305830</strain>
    </source>
</reference>
<evidence type="ECO:0000313" key="2">
    <source>
        <dbReference type="EMBL" id="KIM32240.1"/>
    </source>
</evidence>
<evidence type="ECO:0008006" key="4">
    <source>
        <dbReference type="Google" id="ProtNLM"/>
    </source>
</evidence>
<dbReference type="HOGENOM" id="CLU_148177_1_0_1"/>
<proteinExistence type="predicted"/>
<dbReference type="EMBL" id="KN824280">
    <property type="protein sequence ID" value="KIM32240.1"/>
    <property type="molecule type" value="Genomic_DNA"/>
</dbReference>
<dbReference type="OrthoDB" id="2553859at2759"/>
<dbReference type="Proteomes" id="UP000054097">
    <property type="component" value="Unassembled WGS sequence"/>
</dbReference>
<accession>A0A0C3B5X8</accession>
<feature type="compositionally biased region" description="Basic and acidic residues" evidence="1">
    <location>
        <begin position="73"/>
        <end position="85"/>
    </location>
</feature>